<dbReference type="Proteomes" id="UP001597083">
    <property type="component" value="Unassembled WGS sequence"/>
</dbReference>
<evidence type="ECO:0000256" key="3">
    <source>
        <dbReference type="ARBA" id="ARBA00023098"/>
    </source>
</evidence>
<keyword evidence="2" id="KW-0442">Lipid degradation</keyword>
<gene>
    <name evidence="4" type="ORF">ACFQ07_24465</name>
</gene>
<protein>
    <submittedName>
        <fullName evidence="4">Alpha/beta hydrolase family protein</fullName>
    </submittedName>
</protein>
<evidence type="ECO:0000313" key="5">
    <source>
        <dbReference type="Proteomes" id="UP001597083"/>
    </source>
</evidence>
<dbReference type="SUPFAM" id="SSF53474">
    <property type="entry name" value="alpha/beta-Hydrolases"/>
    <property type="match status" value="1"/>
</dbReference>
<organism evidence="4 5">
    <name type="scientific">Actinomadura adrarensis</name>
    <dbReference type="NCBI Taxonomy" id="1819600"/>
    <lineage>
        <taxon>Bacteria</taxon>
        <taxon>Bacillati</taxon>
        <taxon>Actinomycetota</taxon>
        <taxon>Actinomycetes</taxon>
        <taxon>Streptosporangiales</taxon>
        <taxon>Thermomonosporaceae</taxon>
        <taxon>Actinomadura</taxon>
    </lineage>
</organism>
<dbReference type="Gene3D" id="3.40.50.1820">
    <property type="entry name" value="alpha/beta hydrolase"/>
    <property type="match status" value="1"/>
</dbReference>
<feature type="non-terminal residue" evidence="4">
    <location>
        <position position="1"/>
    </location>
</feature>
<evidence type="ECO:0000256" key="2">
    <source>
        <dbReference type="ARBA" id="ARBA00022963"/>
    </source>
</evidence>
<comment type="caution">
    <text evidence="4">The sequence shown here is derived from an EMBL/GenBank/DDBJ whole genome shotgun (WGS) entry which is preliminary data.</text>
</comment>
<evidence type="ECO:0000313" key="4">
    <source>
        <dbReference type="EMBL" id="MFD0855418.1"/>
    </source>
</evidence>
<name>A0ABW3CLJ8_9ACTN</name>
<dbReference type="PANTHER" id="PTHR10272:SF0">
    <property type="entry name" value="PLATELET-ACTIVATING FACTOR ACETYLHYDROLASE"/>
    <property type="match status" value="1"/>
</dbReference>
<keyword evidence="3" id="KW-0443">Lipid metabolism</keyword>
<dbReference type="GO" id="GO:0016787">
    <property type="term" value="F:hydrolase activity"/>
    <property type="evidence" value="ECO:0007669"/>
    <property type="project" value="UniProtKB-KW"/>
</dbReference>
<accession>A0ABW3CLJ8</accession>
<keyword evidence="5" id="KW-1185">Reference proteome</keyword>
<evidence type="ECO:0000256" key="1">
    <source>
        <dbReference type="ARBA" id="ARBA00022801"/>
    </source>
</evidence>
<dbReference type="PANTHER" id="PTHR10272">
    <property type="entry name" value="PLATELET-ACTIVATING FACTOR ACETYLHYDROLASE"/>
    <property type="match status" value="1"/>
</dbReference>
<dbReference type="EMBL" id="JBHTIR010003567">
    <property type="protein sequence ID" value="MFD0855418.1"/>
    <property type="molecule type" value="Genomic_DNA"/>
</dbReference>
<dbReference type="Pfam" id="PF03403">
    <property type="entry name" value="PAF-AH_p_II"/>
    <property type="match status" value="1"/>
</dbReference>
<keyword evidence="1 4" id="KW-0378">Hydrolase</keyword>
<sequence>GFGVPRALGTVLAEDLVARGYVVVTMDHTYETAPVEFPGGRVELQQLPQDDDLFKKALATRVQDARFILDSLTALHAGRNPDAENRRLPQHLGRTLDLSRVGMVGHSAGGIQAAETMRVDRRLDAGIDLDGTMQYAADDFVQVANEGLDRPFLLMGAGEQTHVTSPSWKSFWENSTGWKRDLNVPTGAHYTFTDLQWILPVLDEHLDIPAADREAFIGTVNPTRITDSQRAYVTAFFNRHLRNSPSPILNRPSPKHPDVHFAR</sequence>
<dbReference type="InterPro" id="IPR029058">
    <property type="entry name" value="AB_hydrolase_fold"/>
</dbReference>
<reference evidence="5" key="1">
    <citation type="journal article" date="2019" name="Int. J. Syst. Evol. Microbiol.">
        <title>The Global Catalogue of Microorganisms (GCM) 10K type strain sequencing project: providing services to taxonomists for standard genome sequencing and annotation.</title>
        <authorList>
            <consortium name="The Broad Institute Genomics Platform"/>
            <consortium name="The Broad Institute Genome Sequencing Center for Infectious Disease"/>
            <person name="Wu L."/>
            <person name="Ma J."/>
        </authorList>
    </citation>
    <scope>NUCLEOTIDE SEQUENCE [LARGE SCALE GENOMIC DNA]</scope>
    <source>
        <strain evidence="5">JCM 31696</strain>
    </source>
</reference>
<proteinExistence type="predicted"/>